<sequence length="41" mass="4346">MNHREGKQTMTARTGLVRAWNAGGAPGETLQAALPQQRVAA</sequence>
<evidence type="ECO:0000313" key="2">
    <source>
        <dbReference type="EMBL" id="SJN21755.1"/>
    </source>
</evidence>
<dbReference type="AlphaFoldDB" id="A0A1R4IQ81"/>
<protein>
    <submittedName>
        <fullName evidence="2">Uncharacterized protein</fullName>
    </submittedName>
</protein>
<gene>
    <name evidence="2" type="ORF">FM125_03780</name>
</gene>
<evidence type="ECO:0000256" key="1">
    <source>
        <dbReference type="SAM" id="MobiDB-lite"/>
    </source>
</evidence>
<dbReference type="Proteomes" id="UP000196230">
    <property type="component" value="Unassembled WGS sequence"/>
</dbReference>
<accession>A0A1R4IQ81</accession>
<evidence type="ECO:0000313" key="3">
    <source>
        <dbReference type="Proteomes" id="UP000196230"/>
    </source>
</evidence>
<proteinExistence type="predicted"/>
<dbReference type="EMBL" id="FUKP01000022">
    <property type="protein sequence ID" value="SJN21755.1"/>
    <property type="molecule type" value="Genomic_DNA"/>
</dbReference>
<organism evidence="2 3">
    <name type="scientific">Micrococcus lylae</name>
    <dbReference type="NCBI Taxonomy" id="1273"/>
    <lineage>
        <taxon>Bacteria</taxon>
        <taxon>Bacillati</taxon>
        <taxon>Actinomycetota</taxon>
        <taxon>Actinomycetes</taxon>
        <taxon>Micrococcales</taxon>
        <taxon>Micrococcaceae</taxon>
        <taxon>Micrococcus</taxon>
    </lineage>
</organism>
<name>A0A1R4IQ81_9MICC</name>
<reference evidence="2 3" key="1">
    <citation type="submission" date="2017-02" db="EMBL/GenBank/DDBJ databases">
        <authorList>
            <person name="Peterson S.W."/>
        </authorList>
    </citation>
    <scope>NUCLEOTIDE SEQUENCE [LARGE SCALE GENOMIC DNA]</scope>
    <source>
        <strain evidence="2 3">2B3F</strain>
    </source>
</reference>
<feature type="region of interest" description="Disordered" evidence="1">
    <location>
        <begin position="1"/>
        <end position="41"/>
    </location>
</feature>